<dbReference type="Pfam" id="PF06013">
    <property type="entry name" value="WXG100"/>
    <property type="match status" value="1"/>
</dbReference>
<gene>
    <name evidence="3" type="ORF">HNR67_005993</name>
</gene>
<dbReference type="AlphaFoldDB" id="A0A7W7CEZ9"/>
<keyword evidence="4" id="KW-1185">Reference proteome</keyword>
<feature type="coiled-coil region" evidence="2">
    <location>
        <begin position="15"/>
        <end position="42"/>
    </location>
</feature>
<organism evidence="3 4">
    <name type="scientific">Crossiella cryophila</name>
    <dbReference type="NCBI Taxonomy" id="43355"/>
    <lineage>
        <taxon>Bacteria</taxon>
        <taxon>Bacillati</taxon>
        <taxon>Actinomycetota</taxon>
        <taxon>Actinomycetes</taxon>
        <taxon>Pseudonocardiales</taxon>
        <taxon>Pseudonocardiaceae</taxon>
        <taxon>Crossiella</taxon>
    </lineage>
</organism>
<comment type="caution">
    <text evidence="3">The sequence shown here is derived from an EMBL/GenBank/DDBJ whole genome shotgun (WGS) entry which is preliminary data.</text>
</comment>
<comment type="similarity">
    <text evidence="1">Belongs to the WXG100 family.</text>
</comment>
<dbReference type="EMBL" id="JACHMH010000001">
    <property type="protein sequence ID" value="MBB4679875.1"/>
    <property type="molecule type" value="Genomic_DNA"/>
</dbReference>
<dbReference type="RefSeq" id="WP_185005574.1">
    <property type="nucleotide sequence ID" value="NZ_BAAAUI010000017.1"/>
</dbReference>
<accession>A0A7W7CEZ9</accession>
<dbReference type="Gene3D" id="1.10.287.1060">
    <property type="entry name" value="ESAT-6-like"/>
    <property type="match status" value="1"/>
</dbReference>
<sequence>MSGYGVTPANLQQLVDIAKEAANNVTRELHTLEADLQATLKTWTGQAQSQYDIQQKKWNTAAQAMPRTLDVASGAAQSIHDVYVRTEQSNVNALGG</sequence>
<dbReference type="InterPro" id="IPR036689">
    <property type="entry name" value="ESAT-6-like_sf"/>
</dbReference>
<evidence type="ECO:0000256" key="2">
    <source>
        <dbReference type="SAM" id="Coils"/>
    </source>
</evidence>
<evidence type="ECO:0000313" key="3">
    <source>
        <dbReference type="EMBL" id="MBB4679875.1"/>
    </source>
</evidence>
<proteinExistence type="inferred from homology"/>
<evidence type="ECO:0000313" key="4">
    <source>
        <dbReference type="Proteomes" id="UP000533598"/>
    </source>
</evidence>
<evidence type="ECO:0000256" key="1">
    <source>
        <dbReference type="RuleBase" id="RU362001"/>
    </source>
</evidence>
<keyword evidence="2" id="KW-0175">Coiled coil</keyword>
<reference evidence="3 4" key="1">
    <citation type="submission" date="2020-08" db="EMBL/GenBank/DDBJ databases">
        <title>Sequencing the genomes of 1000 actinobacteria strains.</title>
        <authorList>
            <person name="Klenk H.-P."/>
        </authorList>
    </citation>
    <scope>NUCLEOTIDE SEQUENCE [LARGE SCALE GENOMIC DNA]</scope>
    <source>
        <strain evidence="3 4">DSM 44230</strain>
    </source>
</reference>
<dbReference type="SUPFAM" id="SSF140453">
    <property type="entry name" value="EsxAB dimer-like"/>
    <property type="match status" value="1"/>
</dbReference>
<name>A0A7W7CEZ9_9PSEU</name>
<protein>
    <recommendedName>
        <fullName evidence="1">ESAT-6-like protein</fullName>
    </recommendedName>
</protein>
<dbReference type="Proteomes" id="UP000533598">
    <property type="component" value="Unassembled WGS sequence"/>
</dbReference>
<dbReference type="NCBIfam" id="TIGR03930">
    <property type="entry name" value="WXG100_ESAT6"/>
    <property type="match status" value="1"/>
</dbReference>
<dbReference type="InterPro" id="IPR010310">
    <property type="entry name" value="T7SS_ESAT-6-like"/>
</dbReference>